<dbReference type="AlphaFoldDB" id="A0A2I1M346"/>
<gene>
    <name evidence="1" type="ORF">CYJ34_09460</name>
    <name evidence="2" type="ORF">NCTC9810_00013</name>
</gene>
<evidence type="ECO:0000313" key="1">
    <source>
        <dbReference type="EMBL" id="PKZ14551.1"/>
    </source>
</evidence>
<dbReference type="Proteomes" id="UP000255124">
    <property type="component" value="Unassembled WGS sequence"/>
</dbReference>
<dbReference type="RefSeq" id="WP_101541046.1">
    <property type="nucleotide sequence ID" value="NZ_CALTZC010000001.1"/>
</dbReference>
<keyword evidence="3" id="KW-1185">Reference proteome</keyword>
<organism evidence="1 3">
    <name type="scientific">Anaerococcus octavius</name>
    <dbReference type="NCBI Taxonomy" id="54007"/>
    <lineage>
        <taxon>Bacteria</taxon>
        <taxon>Bacillati</taxon>
        <taxon>Bacillota</taxon>
        <taxon>Tissierellia</taxon>
        <taxon>Tissierellales</taxon>
        <taxon>Peptoniphilaceae</taxon>
        <taxon>Anaerococcus</taxon>
    </lineage>
</organism>
<proteinExistence type="predicted"/>
<dbReference type="OrthoDB" id="9802710at2"/>
<reference evidence="1 3" key="1">
    <citation type="submission" date="2017-12" db="EMBL/GenBank/DDBJ databases">
        <title>Phylogenetic diversity of female urinary microbiome.</title>
        <authorList>
            <person name="Thomas-White K."/>
            <person name="Wolfe A.J."/>
        </authorList>
    </citation>
    <scope>NUCLEOTIDE SEQUENCE [LARGE SCALE GENOMIC DNA]</scope>
    <source>
        <strain evidence="1 3">UMB0119</strain>
    </source>
</reference>
<protein>
    <submittedName>
        <fullName evidence="2">Bacterial protein of uncharacterized function (DUF951)</fullName>
    </submittedName>
    <submittedName>
        <fullName evidence="1">DUF951 domain-containing protein</fullName>
    </submittedName>
</protein>
<dbReference type="Proteomes" id="UP000234335">
    <property type="component" value="Unassembled WGS sequence"/>
</dbReference>
<evidence type="ECO:0000313" key="4">
    <source>
        <dbReference type="Proteomes" id="UP000255124"/>
    </source>
</evidence>
<dbReference type="EMBL" id="UFTA01000002">
    <property type="protein sequence ID" value="SUU91740.1"/>
    <property type="molecule type" value="Genomic_DNA"/>
</dbReference>
<evidence type="ECO:0000313" key="2">
    <source>
        <dbReference type="EMBL" id="SUU91740.1"/>
    </source>
</evidence>
<evidence type="ECO:0000313" key="3">
    <source>
        <dbReference type="Proteomes" id="UP000234335"/>
    </source>
</evidence>
<dbReference type="InterPro" id="IPR009296">
    <property type="entry name" value="DUF951"/>
</dbReference>
<reference evidence="2 4" key="2">
    <citation type="submission" date="2018-06" db="EMBL/GenBank/DDBJ databases">
        <authorList>
            <consortium name="Pathogen Informatics"/>
            <person name="Doyle S."/>
        </authorList>
    </citation>
    <scope>NUCLEOTIDE SEQUENCE [LARGE SCALE GENOMIC DNA]</scope>
    <source>
        <strain evidence="2 4">NCTC9810</strain>
    </source>
</reference>
<sequence>MKKYKKSDIISLKKGHPCGENKWEIERMGADMKIKCLGCGKSIWLKRIDFDKKIRKIQNKDGKMVSIVNYDPEEEKN</sequence>
<dbReference type="EMBL" id="PKGS01000013">
    <property type="protein sequence ID" value="PKZ14551.1"/>
    <property type="molecule type" value="Genomic_DNA"/>
</dbReference>
<dbReference type="Pfam" id="PF06107">
    <property type="entry name" value="DUF951"/>
    <property type="match status" value="1"/>
</dbReference>
<dbReference type="PANTHER" id="PTHR38455">
    <property type="entry name" value="HYPOTHETICAL CYTOSOLIC PROTEIN"/>
    <property type="match status" value="1"/>
</dbReference>
<name>A0A2I1M346_9FIRM</name>
<dbReference type="PANTHER" id="PTHR38455:SF1">
    <property type="entry name" value="DUF951 DOMAIN-CONTAINING PROTEIN"/>
    <property type="match status" value="1"/>
</dbReference>
<accession>A0A2I1M346</accession>